<comment type="subcellular location">
    <subcellularLocation>
        <location evidence="1">Membrane</location>
        <topology evidence="1">Multi-pass membrane protein</topology>
    </subcellularLocation>
</comment>
<evidence type="ECO:0000256" key="6">
    <source>
        <dbReference type="SAM" id="Phobius"/>
    </source>
</evidence>
<feature type="transmembrane region" description="Helical" evidence="6">
    <location>
        <begin position="171"/>
        <end position="191"/>
    </location>
</feature>
<evidence type="ECO:0000256" key="4">
    <source>
        <dbReference type="ARBA" id="ARBA00023136"/>
    </source>
</evidence>
<dbReference type="SUPFAM" id="SSF103473">
    <property type="entry name" value="MFS general substrate transporter"/>
    <property type="match status" value="1"/>
</dbReference>
<dbReference type="Proteomes" id="UP000182235">
    <property type="component" value="Unassembled WGS sequence"/>
</dbReference>
<feature type="transmembrane region" description="Helical" evidence="6">
    <location>
        <begin position="144"/>
        <end position="165"/>
    </location>
</feature>
<reference evidence="7 8" key="1">
    <citation type="submission" date="2015-07" db="EMBL/GenBank/DDBJ databases">
        <title>Emmonsia species relationships and genome sequence.</title>
        <authorList>
            <consortium name="The Broad Institute Genomics Platform"/>
            <person name="Cuomo C.A."/>
            <person name="Munoz J.F."/>
            <person name="Imamovic A."/>
            <person name="Priest M.E."/>
            <person name="Young S."/>
            <person name="Clay O.K."/>
            <person name="McEwen J.G."/>
        </authorList>
    </citation>
    <scope>NUCLEOTIDE SEQUENCE [LARGE SCALE GENOMIC DNA]</scope>
    <source>
        <strain evidence="7 8">UAMH 9510</strain>
    </source>
</reference>
<feature type="region of interest" description="Disordered" evidence="5">
    <location>
        <begin position="201"/>
        <end position="296"/>
    </location>
</feature>
<evidence type="ECO:0000256" key="3">
    <source>
        <dbReference type="ARBA" id="ARBA00022989"/>
    </source>
</evidence>
<evidence type="ECO:0000313" key="7">
    <source>
        <dbReference type="EMBL" id="OJD19854.1"/>
    </source>
</evidence>
<feature type="transmembrane region" description="Helical" evidence="6">
    <location>
        <begin position="478"/>
        <end position="499"/>
    </location>
</feature>
<dbReference type="STRING" id="1447872.A0A1J9PUB7"/>
<evidence type="ECO:0008006" key="9">
    <source>
        <dbReference type="Google" id="ProtNLM"/>
    </source>
</evidence>
<keyword evidence="3 6" id="KW-1133">Transmembrane helix</keyword>
<proteinExistence type="predicted"/>
<evidence type="ECO:0000313" key="8">
    <source>
        <dbReference type="Proteomes" id="UP000182235"/>
    </source>
</evidence>
<dbReference type="PANTHER" id="PTHR21576">
    <property type="entry name" value="UNCHARACTERIZED NODULIN-LIKE PROTEIN"/>
    <property type="match status" value="1"/>
</dbReference>
<sequence>MFISSVQLQRLLSIVGATFVALACGTNYVYSAWAPQFAERLKLSSTESNLIGAAGNLGMYASGIPIGLLVDSKGPRPGILIGIVALWLGYFPIHRAYVSGHGSMSVPALCFFMLFSGVGSGAGFSGAIKAAASNFPDHRGTATAFPLAAFGLSAFFFSTLSAFAFPENTGQFLLLLAIGTPSILLVCFFFVRLIPRSSSYSSLTSASNLPSNSSQLHRTKSRDSHHRNSSEIGMTHEPSNLPIPQDSTSGSAGCSESAAPILDPDETSSLMARSISPRSSKDSFYDEDSPVNPRRDSRYADVRGWSMISTVEFWQLFILLGLFTGIGLMTINNIGNNVKALWNYFDDSANSEFIQKRQMMHVSTISILSCVGRLLSGMLINSERLFSSPGDTDRYKISVSKGIGSDILVKKLHMSRFWCLFTSAVIFCAAQLAGFTISDPHMLIAVSGLTGLAYGFLFGVFPSLVAHTFGVGGISQNWGVMCFSPVVWGNLFNLLYGSIYDTNSTVLPDGELDCKEGLKCYSTSYIITFYAGLAGAAITLWTIWHERRILGRLGGKELHERIA</sequence>
<keyword evidence="4 6" id="KW-0472">Membrane</keyword>
<feature type="transmembrane region" description="Helical" evidence="6">
    <location>
        <begin position="443"/>
        <end position="466"/>
    </location>
</feature>
<feature type="compositionally biased region" description="Polar residues" evidence="5">
    <location>
        <begin position="245"/>
        <end position="254"/>
    </location>
</feature>
<dbReference type="Gene3D" id="1.20.1250.20">
    <property type="entry name" value="MFS general substrate transporter like domains"/>
    <property type="match status" value="1"/>
</dbReference>
<feature type="transmembrane region" description="Helical" evidence="6">
    <location>
        <begin position="417"/>
        <end position="437"/>
    </location>
</feature>
<dbReference type="GO" id="GO:0000329">
    <property type="term" value="C:fungal-type vacuole membrane"/>
    <property type="evidence" value="ECO:0007669"/>
    <property type="project" value="TreeGrafter"/>
</dbReference>
<name>A0A1J9PUB7_9EURO</name>
<keyword evidence="8" id="KW-1185">Reference proteome</keyword>
<dbReference type="GO" id="GO:0022857">
    <property type="term" value="F:transmembrane transporter activity"/>
    <property type="evidence" value="ECO:0007669"/>
    <property type="project" value="InterPro"/>
</dbReference>
<dbReference type="Pfam" id="PF07690">
    <property type="entry name" value="MFS_1"/>
    <property type="match status" value="1"/>
</dbReference>
<feature type="compositionally biased region" description="Low complexity" evidence="5">
    <location>
        <begin position="201"/>
        <end position="214"/>
    </location>
</feature>
<keyword evidence="2 6" id="KW-0812">Transmembrane</keyword>
<comment type="caution">
    <text evidence="7">The sequence shown here is derived from an EMBL/GenBank/DDBJ whole genome shotgun (WGS) entry which is preliminary data.</text>
</comment>
<feature type="transmembrane region" description="Helical" evidence="6">
    <location>
        <begin position="313"/>
        <end position="335"/>
    </location>
</feature>
<dbReference type="EMBL" id="LGRN01000003">
    <property type="protein sequence ID" value="OJD19854.1"/>
    <property type="molecule type" value="Genomic_DNA"/>
</dbReference>
<organism evidence="7 8">
    <name type="scientific">Emergomyces pasteurianus Ep9510</name>
    <dbReference type="NCBI Taxonomy" id="1447872"/>
    <lineage>
        <taxon>Eukaryota</taxon>
        <taxon>Fungi</taxon>
        <taxon>Dikarya</taxon>
        <taxon>Ascomycota</taxon>
        <taxon>Pezizomycotina</taxon>
        <taxon>Eurotiomycetes</taxon>
        <taxon>Eurotiomycetidae</taxon>
        <taxon>Onygenales</taxon>
        <taxon>Ajellomycetaceae</taxon>
        <taxon>Emergomyces</taxon>
    </lineage>
</organism>
<feature type="transmembrane region" description="Helical" evidence="6">
    <location>
        <begin position="525"/>
        <end position="544"/>
    </location>
</feature>
<feature type="transmembrane region" description="Helical" evidence="6">
    <location>
        <begin position="105"/>
        <end position="132"/>
    </location>
</feature>
<evidence type="ECO:0000256" key="2">
    <source>
        <dbReference type="ARBA" id="ARBA00022692"/>
    </source>
</evidence>
<dbReference type="AlphaFoldDB" id="A0A1J9PUB7"/>
<evidence type="ECO:0000256" key="5">
    <source>
        <dbReference type="SAM" id="MobiDB-lite"/>
    </source>
</evidence>
<feature type="transmembrane region" description="Helical" evidence="6">
    <location>
        <begin position="77"/>
        <end position="93"/>
    </location>
</feature>
<feature type="compositionally biased region" description="Basic residues" evidence="5">
    <location>
        <begin position="217"/>
        <end position="227"/>
    </location>
</feature>
<dbReference type="VEuPathDB" id="FungiDB:AJ78_00214"/>
<dbReference type="PANTHER" id="PTHR21576:SF158">
    <property type="entry name" value="RIBOSOMAL RNA-PROCESSING PROTEIN 12-LIKE CONSERVED DOMAIN-CONTAINING PROTEIN"/>
    <property type="match status" value="1"/>
</dbReference>
<feature type="transmembrane region" description="Helical" evidence="6">
    <location>
        <begin position="12"/>
        <end position="30"/>
    </location>
</feature>
<accession>A0A1J9PUB7</accession>
<dbReference type="OrthoDB" id="410267at2759"/>
<dbReference type="InterPro" id="IPR011701">
    <property type="entry name" value="MFS"/>
</dbReference>
<protein>
    <recommendedName>
        <fullName evidence="9">Nodulin-like domain-containing protein</fullName>
    </recommendedName>
</protein>
<dbReference type="InterPro" id="IPR036259">
    <property type="entry name" value="MFS_trans_sf"/>
</dbReference>
<evidence type="ECO:0000256" key="1">
    <source>
        <dbReference type="ARBA" id="ARBA00004141"/>
    </source>
</evidence>
<gene>
    <name evidence="7" type="ORF">AJ78_00214</name>
</gene>